<dbReference type="InterPro" id="IPR051013">
    <property type="entry name" value="MBL_superfamily_lactonases"/>
</dbReference>
<dbReference type="SMART" id="SM00849">
    <property type="entry name" value="Lactamase_B"/>
    <property type="match status" value="1"/>
</dbReference>
<comment type="cofactor">
    <cofactor evidence="1">
        <name>Zn(2+)</name>
        <dbReference type="ChEBI" id="CHEBI:29105"/>
    </cofactor>
</comment>
<keyword evidence="3" id="KW-0479">Metal-binding</keyword>
<dbReference type="GO" id="GO:0046872">
    <property type="term" value="F:metal ion binding"/>
    <property type="evidence" value="ECO:0007669"/>
    <property type="project" value="UniProtKB-KW"/>
</dbReference>
<comment type="caution">
    <text evidence="7">The sequence shown here is derived from an EMBL/GenBank/DDBJ whole genome shotgun (WGS) entry which is preliminary data.</text>
</comment>
<dbReference type="InterPro" id="IPR001279">
    <property type="entry name" value="Metallo-B-lactamas"/>
</dbReference>
<proteinExistence type="inferred from homology"/>
<evidence type="ECO:0000256" key="2">
    <source>
        <dbReference type="ARBA" id="ARBA00007749"/>
    </source>
</evidence>
<dbReference type="PANTHER" id="PTHR42978:SF2">
    <property type="entry name" value="102 KBASES UNSTABLE REGION: FROM 1 TO 119443"/>
    <property type="match status" value="1"/>
</dbReference>
<sequence length="296" mass="33353">MADYSIWVCEYSYVPNYHKSGVLYGAHNQGYVKLPYCYVVIKGKDHVAMVDVGYNDKDYGKTLGDRFGVENWRNPKTVMAELGLSPEDVDTCFITHAHFDHFGNVEDFPNAKFYIQEREISKWVWAMSLPDRMRWMMVAVDPGDIVRGVDLARDRRLETVNGALTDVLPGIDLHPAEDSHTWGSMWVTVRNDGKPQSEDTWVLAGDLIYVFENIKGPGAAVDADEIYTPVGLATGSQANLVLATEEMMKQVGYDSHRIIPVHEERLRDTFPSRISKEGLRITEICLADGETSKVTA</sequence>
<evidence type="ECO:0000256" key="5">
    <source>
        <dbReference type="ARBA" id="ARBA00022833"/>
    </source>
</evidence>
<comment type="similarity">
    <text evidence="2">Belongs to the metallo-beta-lactamase superfamily.</text>
</comment>
<dbReference type="RefSeq" id="WP_207139028.1">
    <property type="nucleotide sequence ID" value="NZ_JAEKJZ010000001.1"/>
</dbReference>
<name>A0A939J2U4_9HYPH</name>
<dbReference type="Gene3D" id="3.60.15.10">
    <property type="entry name" value="Ribonuclease Z/Hydroxyacylglutathione hydrolase-like"/>
    <property type="match status" value="1"/>
</dbReference>
<dbReference type="CDD" id="cd07729">
    <property type="entry name" value="AHL_lactonase_MBL-fold"/>
    <property type="match status" value="1"/>
</dbReference>
<dbReference type="PANTHER" id="PTHR42978">
    <property type="entry name" value="QUORUM-QUENCHING LACTONASE YTNP-RELATED-RELATED"/>
    <property type="match status" value="1"/>
</dbReference>
<dbReference type="InterPro" id="IPR036866">
    <property type="entry name" value="RibonucZ/Hydroxyglut_hydro"/>
</dbReference>
<evidence type="ECO:0000256" key="3">
    <source>
        <dbReference type="ARBA" id="ARBA00022723"/>
    </source>
</evidence>
<dbReference type="Pfam" id="PF00753">
    <property type="entry name" value="Lactamase_B"/>
    <property type="match status" value="1"/>
</dbReference>
<feature type="domain" description="Metallo-beta-lactamase" evidence="6">
    <location>
        <begin position="34"/>
        <end position="262"/>
    </location>
</feature>
<keyword evidence="4" id="KW-0378">Hydrolase</keyword>
<dbReference type="Proteomes" id="UP000664096">
    <property type="component" value="Unassembled WGS sequence"/>
</dbReference>
<dbReference type="EMBL" id="JAEKJZ010000001">
    <property type="protein sequence ID" value="MBN9669465.1"/>
    <property type="molecule type" value="Genomic_DNA"/>
</dbReference>
<organism evidence="7 8">
    <name type="scientific">Roseibium aggregatum</name>
    <dbReference type="NCBI Taxonomy" id="187304"/>
    <lineage>
        <taxon>Bacteria</taxon>
        <taxon>Pseudomonadati</taxon>
        <taxon>Pseudomonadota</taxon>
        <taxon>Alphaproteobacteria</taxon>
        <taxon>Hyphomicrobiales</taxon>
        <taxon>Stappiaceae</taxon>
        <taxon>Roseibium</taxon>
    </lineage>
</organism>
<keyword evidence="5" id="KW-0862">Zinc</keyword>
<protein>
    <submittedName>
        <fullName evidence="7">N-acyl homoserine lactonase family protein</fullName>
    </submittedName>
</protein>
<dbReference type="AlphaFoldDB" id="A0A939J2U4"/>
<gene>
    <name evidence="7" type="ORF">JF539_03875</name>
</gene>
<evidence type="ECO:0000259" key="6">
    <source>
        <dbReference type="SMART" id="SM00849"/>
    </source>
</evidence>
<accession>A0A939J2U4</accession>
<dbReference type="SUPFAM" id="SSF56281">
    <property type="entry name" value="Metallo-hydrolase/oxidoreductase"/>
    <property type="match status" value="1"/>
</dbReference>
<reference evidence="7" key="1">
    <citation type="submission" date="2020-12" db="EMBL/GenBank/DDBJ databases">
        <title>Oil enriched cultivation method for isolating marine PHA-producing bacteria.</title>
        <authorList>
            <person name="Zheng W."/>
            <person name="Yu S."/>
            <person name="Huang Y."/>
        </authorList>
    </citation>
    <scope>NUCLEOTIDE SEQUENCE</scope>
    <source>
        <strain evidence="7">SY-2-12</strain>
    </source>
</reference>
<evidence type="ECO:0000313" key="7">
    <source>
        <dbReference type="EMBL" id="MBN9669465.1"/>
    </source>
</evidence>
<dbReference type="GO" id="GO:0016787">
    <property type="term" value="F:hydrolase activity"/>
    <property type="evidence" value="ECO:0007669"/>
    <property type="project" value="UniProtKB-KW"/>
</dbReference>
<evidence type="ECO:0000256" key="1">
    <source>
        <dbReference type="ARBA" id="ARBA00001947"/>
    </source>
</evidence>
<evidence type="ECO:0000256" key="4">
    <source>
        <dbReference type="ARBA" id="ARBA00022801"/>
    </source>
</evidence>
<evidence type="ECO:0000313" key="8">
    <source>
        <dbReference type="Proteomes" id="UP000664096"/>
    </source>
</evidence>